<name>A0A417YZC8_9BACI</name>
<evidence type="ECO:0000259" key="2">
    <source>
        <dbReference type="PROSITE" id="PS50975"/>
    </source>
</evidence>
<evidence type="ECO:0000313" key="4">
    <source>
        <dbReference type="Proteomes" id="UP000284416"/>
    </source>
</evidence>
<dbReference type="OrthoDB" id="7869153at2"/>
<keyword evidence="1" id="KW-0067">ATP-binding</keyword>
<sequence length="454" mass="51286">MVNVYPIETLDHDKPIFYYPKGFTPGISIKKVAFGTAVIDAVLLPQPQKKDIAVISKAVAEKLRLPETLNKIGLFCDADTLYLAPLIGLFTSNLIDSSEKPAGDRTRFYSKLLDTCSSSGAVGFLFTGNGIDWEHNLIKGYLFAGGKWETRTVPFPNVIYDRLPTRRSENRPEARLAKEKLMKDYMIPWFNPGFFNKFDILNRLKDVPEAQKYMPETLLFTSVDEARRLLDKFGAVYLKPANGTLGMGIRHVIAEFPGSTCYCRFRDKNGKNKLLKFSSLDALISNMFDEAKLKKLLVQQRIILLKVNDRPVDFRVHTNKDGNGQWQVSAIAGKVAGYGSITTHVRSGGDIHTLKELFSEKKSKEVERKLSAAALELSHLLEKKIDGITGEFGFDFGIDRDGIVWLFEVNSKPGRSIFHHSGLRNYEILTRKLTVEYCIYLAEKAVLIPEEIYK</sequence>
<dbReference type="GO" id="GO:0046872">
    <property type="term" value="F:metal ion binding"/>
    <property type="evidence" value="ECO:0007669"/>
    <property type="project" value="InterPro"/>
</dbReference>
<reference evidence="3 4" key="1">
    <citation type="journal article" date="2017" name="Int. J. Syst. Evol. Microbiol.">
        <title>Bacillus notoginsengisoli sp. nov., a novel bacterium isolated from the rhizosphere of Panax notoginseng.</title>
        <authorList>
            <person name="Zhang M.Y."/>
            <person name="Cheng J."/>
            <person name="Cai Y."/>
            <person name="Zhang T.Y."/>
            <person name="Wu Y.Y."/>
            <person name="Manikprabhu D."/>
            <person name="Li W.J."/>
            <person name="Zhang Y.X."/>
        </authorList>
    </citation>
    <scope>NUCLEOTIDE SEQUENCE [LARGE SCALE GENOMIC DNA]</scope>
    <source>
        <strain evidence="3 4">JCM 30743</strain>
    </source>
</reference>
<organism evidence="3 4">
    <name type="scientific">Neobacillus notoginsengisoli</name>
    <dbReference type="NCBI Taxonomy" id="1578198"/>
    <lineage>
        <taxon>Bacteria</taxon>
        <taxon>Bacillati</taxon>
        <taxon>Bacillota</taxon>
        <taxon>Bacilli</taxon>
        <taxon>Bacillales</taxon>
        <taxon>Bacillaceae</taxon>
        <taxon>Neobacillus</taxon>
    </lineage>
</organism>
<dbReference type="EMBL" id="QWEG01000001">
    <property type="protein sequence ID" value="RHW43114.1"/>
    <property type="molecule type" value="Genomic_DNA"/>
</dbReference>
<dbReference type="GO" id="GO:0005524">
    <property type="term" value="F:ATP binding"/>
    <property type="evidence" value="ECO:0007669"/>
    <property type="project" value="UniProtKB-UniRule"/>
</dbReference>
<dbReference type="Pfam" id="PF14398">
    <property type="entry name" value="ATPgrasp_YheCD"/>
    <property type="match status" value="1"/>
</dbReference>
<feature type="domain" description="ATP-grasp" evidence="2">
    <location>
        <begin position="204"/>
        <end position="439"/>
    </location>
</feature>
<gene>
    <name evidence="3" type="ORF">D1B31_00075</name>
</gene>
<keyword evidence="1" id="KW-0547">Nucleotide-binding</keyword>
<accession>A0A417YZC8</accession>
<dbReference type="Proteomes" id="UP000284416">
    <property type="component" value="Unassembled WGS sequence"/>
</dbReference>
<proteinExistence type="predicted"/>
<dbReference type="InterPro" id="IPR026838">
    <property type="entry name" value="YheC/D"/>
</dbReference>
<dbReference type="InterPro" id="IPR011761">
    <property type="entry name" value="ATP-grasp"/>
</dbReference>
<evidence type="ECO:0000256" key="1">
    <source>
        <dbReference type="PROSITE-ProRule" id="PRU00409"/>
    </source>
</evidence>
<dbReference type="SUPFAM" id="SSF56059">
    <property type="entry name" value="Glutathione synthetase ATP-binding domain-like"/>
    <property type="match status" value="1"/>
</dbReference>
<evidence type="ECO:0000313" key="3">
    <source>
        <dbReference type="EMBL" id="RHW43114.1"/>
    </source>
</evidence>
<protein>
    <submittedName>
        <fullName evidence="3">YheC/YheD family protein</fullName>
    </submittedName>
</protein>
<comment type="caution">
    <text evidence="3">The sequence shown here is derived from an EMBL/GenBank/DDBJ whole genome shotgun (WGS) entry which is preliminary data.</text>
</comment>
<keyword evidence="4" id="KW-1185">Reference proteome</keyword>
<dbReference type="PROSITE" id="PS50975">
    <property type="entry name" value="ATP_GRASP"/>
    <property type="match status" value="1"/>
</dbReference>
<dbReference type="AlphaFoldDB" id="A0A417YZC8"/>